<sequence>MKLDPEEKELLEAYESGKMNPQDPSKELLSKLSKAAENTFKKDKRINIRLSSHDLSGIQRKALQTGIPYQALISGLIHQYVVGDIQEKTG</sequence>
<dbReference type="EMBL" id="QHJQ01000001">
    <property type="protein sequence ID" value="PXA05645.1"/>
    <property type="molecule type" value="Genomic_DNA"/>
</dbReference>
<dbReference type="AlphaFoldDB" id="A0A317ZJ43"/>
<keyword evidence="2" id="KW-1185">Reference proteome</keyword>
<reference evidence="1 2" key="1">
    <citation type="submission" date="2018-05" db="EMBL/GenBank/DDBJ databases">
        <title>Coraliomargarita sinensis sp. nov., isolated from a marine solar saltern.</title>
        <authorList>
            <person name="Zhou L.Y."/>
        </authorList>
    </citation>
    <scope>NUCLEOTIDE SEQUENCE [LARGE SCALE GENOMIC DNA]</scope>
    <source>
        <strain evidence="1 2">WN38</strain>
    </source>
</reference>
<dbReference type="InParanoid" id="A0A317ZJ43"/>
<accession>A0A317ZJ43</accession>
<dbReference type="RefSeq" id="WP_110129724.1">
    <property type="nucleotide sequence ID" value="NZ_QHJQ01000001.1"/>
</dbReference>
<name>A0A317ZJ43_9BACT</name>
<evidence type="ECO:0000313" key="2">
    <source>
        <dbReference type="Proteomes" id="UP000247099"/>
    </source>
</evidence>
<protein>
    <recommendedName>
        <fullName evidence="3">Antitoxin</fullName>
    </recommendedName>
</protein>
<evidence type="ECO:0008006" key="3">
    <source>
        <dbReference type="Google" id="ProtNLM"/>
    </source>
</evidence>
<organism evidence="1 2">
    <name type="scientific">Coraliomargarita sinensis</name>
    <dbReference type="NCBI Taxonomy" id="2174842"/>
    <lineage>
        <taxon>Bacteria</taxon>
        <taxon>Pseudomonadati</taxon>
        <taxon>Verrucomicrobiota</taxon>
        <taxon>Opitutia</taxon>
        <taxon>Puniceicoccales</taxon>
        <taxon>Coraliomargaritaceae</taxon>
        <taxon>Coraliomargarita</taxon>
    </lineage>
</organism>
<dbReference type="Proteomes" id="UP000247099">
    <property type="component" value="Unassembled WGS sequence"/>
</dbReference>
<comment type="caution">
    <text evidence="1">The sequence shown here is derived from an EMBL/GenBank/DDBJ whole genome shotgun (WGS) entry which is preliminary data.</text>
</comment>
<gene>
    <name evidence="1" type="ORF">DDZ13_01865</name>
</gene>
<evidence type="ECO:0000313" key="1">
    <source>
        <dbReference type="EMBL" id="PXA05645.1"/>
    </source>
</evidence>
<proteinExistence type="predicted"/>
<dbReference type="OrthoDB" id="595481at2"/>